<sequence length="437" mass="46665">MDKPGETPDDGGQNPFKGTPFEQIFSAMGGGSGAMPDLSQLLGQLQSLLQPYDGPLNWDFAIDLARKTVAQSADPSPGQRQRDAVADALQLADHWLDETTAFPSGVTSPAAWSRAEWVVGTIDVWKVLVEPIAESSVQALGTAMPAEAREMSGPLMGILGKAIGGMLASQIGSGLGALASEVLSVSDIGLPLAAPGKAAIVTANLEAFGADLDVGADDVLLYVALREAAHQRLFAHVPWLRDHLIGAVADYARGIEIDAEAIQSRVEEQMRGVDPTDPESMQQLLEGGMFDLPRSPGQEAALQRLEVTLALVEGWVDEVVGQATAERMPTAGRLQEIFRRRRAAGGPAEQTFATLVGLELRPRRLRDASTLWGSLRTRQGTEARDGVWMHPDLLPTAADLDDPLGFREDATALPQLSDEDFDAELKKLLGGSDQPDE</sequence>
<evidence type="ECO:0000256" key="1">
    <source>
        <dbReference type="SAM" id="MobiDB-lite"/>
    </source>
</evidence>
<dbReference type="PANTHER" id="PTHR39420:SF2">
    <property type="entry name" value="HYDROLASE"/>
    <property type="match status" value="1"/>
</dbReference>
<dbReference type="GO" id="GO:0016787">
    <property type="term" value="F:hydrolase activity"/>
    <property type="evidence" value="ECO:0007669"/>
    <property type="project" value="UniProtKB-KW"/>
</dbReference>
<dbReference type="SUPFAM" id="SSF55486">
    <property type="entry name" value="Metalloproteases ('zincins'), catalytic domain"/>
    <property type="match status" value="1"/>
</dbReference>
<keyword evidence="2" id="KW-0378">Hydrolase</keyword>
<dbReference type="AlphaFoldDB" id="A0A7W4VWZ7"/>
<dbReference type="Proteomes" id="UP000589626">
    <property type="component" value="Unassembled WGS sequence"/>
</dbReference>
<keyword evidence="3" id="KW-1185">Reference proteome</keyword>
<proteinExistence type="predicted"/>
<dbReference type="Gene3D" id="1.20.150.30">
    <property type="entry name" value="Zincin-like metallopeptidase, N-terminal domain"/>
    <property type="match status" value="1"/>
</dbReference>
<name>A0A7W4VWZ7_9ACTN</name>
<comment type="caution">
    <text evidence="2">The sequence shown here is derived from an EMBL/GenBank/DDBJ whole genome shotgun (WGS) entry which is preliminary data.</text>
</comment>
<dbReference type="InterPro" id="IPR042271">
    <property type="entry name" value="Zinicin_2_N"/>
</dbReference>
<dbReference type="EMBL" id="JACHWR010000002">
    <property type="protein sequence ID" value="MBB3043327.1"/>
    <property type="molecule type" value="Genomic_DNA"/>
</dbReference>
<feature type="region of interest" description="Disordered" evidence="1">
    <location>
        <begin position="1"/>
        <end position="22"/>
    </location>
</feature>
<dbReference type="InterPro" id="IPR018766">
    <property type="entry name" value="Zinicin_2"/>
</dbReference>
<gene>
    <name evidence="2" type="ORF">FHU40_003145</name>
</gene>
<reference evidence="2 3" key="1">
    <citation type="submission" date="2020-08" db="EMBL/GenBank/DDBJ databases">
        <title>Sequencing the genomes of 1000 actinobacteria strains.</title>
        <authorList>
            <person name="Klenk H.-P."/>
        </authorList>
    </citation>
    <scope>NUCLEOTIDE SEQUENCE [LARGE SCALE GENOMIC DNA]</scope>
    <source>
        <strain evidence="2 3">DSM 105498</strain>
    </source>
</reference>
<evidence type="ECO:0000313" key="3">
    <source>
        <dbReference type="Proteomes" id="UP000589626"/>
    </source>
</evidence>
<dbReference type="Pfam" id="PF10103">
    <property type="entry name" value="Zincin_2"/>
    <property type="match status" value="1"/>
</dbReference>
<organism evidence="2 3">
    <name type="scientific">Nocardioides soli</name>
    <dbReference type="NCBI Taxonomy" id="1036020"/>
    <lineage>
        <taxon>Bacteria</taxon>
        <taxon>Bacillati</taxon>
        <taxon>Actinomycetota</taxon>
        <taxon>Actinomycetes</taxon>
        <taxon>Propionibacteriales</taxon>
        <taxon>Nocardioidaceae</taxon>
        <taxon>Nocardioides</taxon>
    </lineage>
</organism>
<dbReference type="NCBIfam" id="TIGR03624">
    <property type="entry name" value="putative hydrolase"/>
    <property type="match status" value="1"/>
</dbReference>
<dbReference type="RefSeq" id="WP_183593189.1">
    <property type="nucleotide sequence ID" value="NZ_JACHWR010000002.1"/>
</dbReference>
<evidence type="ECO:0000313" key="2">
    <source>
        <dbReference type="EMBL" id="MBB3043327.1"/>
    </source>
</evidence>
<dbReference type="PANTHER" id="PTHR39420">
    <property type="match status" value="1"/>
</dbReference>
<protein>
    <submittedName>
        <fullName evidence="2">Putative hydrolase</fullName>
    </submittedName>
</protein>
<accession>A0A7W4VWZ7</accession>